<evidence type="ECO:0000256" key="1">
    <source>
        <dbReference type="ARBA" id="ARBA00004123"/>
    </source>
</evidence>
<dbReference type="OrthoDB" id="6755115at2759"/>
<accession>A0A087TGN1</accession>
<organism evidence="2 3">
    <name type="scientific">Stegodyphus mimosarum</name>
    <name type="common">African social velvet spider</name>
    <dbReference type="NCBI Taxonomy" id="407821"/>
    <lineage>
        <taxon>Eukaryota</taxon>
        <taxon>Metazoa</taxon>
        <taxon>Ecdysozoa</taxon>
        <taxon>Arthropoda</taxon>
        <taxon>Chelicerata</taxon>
        <taxon>Arachnida</taxon>
        <taxon>Araneae</taxon>
        <taxon>Araneomorphae</taxon>
        <taxon>Entelegynae</taxon>
        <taxon>Eresoidea</taxon>
        <taxon>Eresidae</taxon>
        <taxon>Stegodyphus</taxon>
    </lineage>
</organism>
<dbReference type="SUPFAM" id="SSF46689">
    <property type="entry name" value="Homeodomain-like"/>
    <property type="match status" value="1"/>
</dbReference>
<feature type="non-terminal residue" evidence="2">
    <location>
        <position position="65"/>
    </location>
</feature>
<dbReference type="InterPro" id="IPR009057">
    <property type="entry name" value="Homeodomain-like_sf"/>
</dbReference>
<evidence type="ECO:0000313" key="2">
    <source>
        <dbReference type="EMBL" id="KFM64270.1"/>
    </source>
</evidence>
<sequence>MSSQERMNDRIRWRIAGRFEVAQSQAQVATKLNVTSSVVCSLWKQFQETGSISRRPGQSGPRSTT</sequence>
<dbReference type="EMBL" id="KK115146">
    <property type="protein sequence ID" value="KFM64270.1"/>
    <property type="molecule type" value="Genomic_DNA"/>
</dbReference>
<evidence type="ECO:0000313" key="3">
    <source>
        <dbReference type="Proteomes" id="UP000054359"/>
    </source>
</evidence>
<reference evidence="2 3" key="1">
    <citation type="submission" date="2013-11" db="EMBL/GenBank/DDBJ databases">
        <title>Genome sequencing of Stegodyphus mimosarum.</title>
        <authorList>
            <person name="Bechsgaard J."/>
        </authorList>
    </citation>
    <scope>NUCLEOTIDE SEQUENCE [LARGE SCALE GENOMIC DNA]</scope>
</reference>
<dbReference type="AlphaFoldDB" id="A0A087TGN1"/>
<comment type="subcellular location">
    <subcellularLocation>
        <location evidence="1">Nucleus</location>
    </subcellularLocation>
</comment>
<dbReference type="GO" id="GO:0005634">
    <property type="term" value="C:nucleus"/>
    <property type="evidence" value="ECO:0007669"/>
    <property type="project" value="UniProtKB-SubCell"/>
</dbReference>
<proteinExistence type="predicted"/>
<name>A0A087TGN1_STEMI</name>
<evidence type="ECO:0008006" key="4">
    <source>
        <dbReference type="Google" id="ProtNLM"/>
    </source>
</evidence>
<keyword evidence="3" id="KW-1185">Reference proteome</keyword>
<protein>
    <recommendedName>
        <fullName evidence="4">Paired domain-containing protein</fullName>
    </recommendedName>
</protein>
<gene>
    <name evidence="2" type="ORF">X975_14615</name>
</gene>
<dbReference type="Proteomes" id="UP000054359">
    <property type="component" value="Unassembled WGS sequence"/>
</dbReference>